<reference evidence="1 2" key="1">
    <citation type="submission" date="2008-10" db="EMBL/GenBank/DDBJ databases">
        <title>Draft genome sequence of Collinsella stercoris (DSM 13279).</title>
        <authorList>
            <person name="Sudarsanam P."/>
            <person name="Ley R."/>
            <person name="Guruge J."/>
            <person name="Turnbaugh P.J."/>
            <person name="Mahowald M."/>
            <person name="Liep D."/>
            <person name="Gordon J."/>
        </authorList>
    </citation>
    <scope>NUCLEOTIDE SEQUENCE [LARGE SCALE GENOMIC DNA]</scope>
    <source>
        <strain evidence="1 2">DSM 13279</strain>
    </source>
</reference>
<dbReference type="RefSeq" id="WP_006721785.1">
    <property type="nucleotide sequence ID" value="NZ_CP085935.1"/>
</dbReference>
<protein>
    <submittedName>
        <fullName evidence="1">Uncharacterized protein</fullName>
    </submittedName>
</protein>
<name>B6GDH6_9ACTN</name>
<dbReference type="EMBL" id="ABXJ01000128">
    <property type="protein sequence ID" value="EEA89615.1"/>
    <property type="molecule type" value="Genomic_DNA"/>
</dbReference>
<sequence length="135" mass="14853">MDIRIGEKAYKAEFNGFTPIAFSRAFKEVAENGRKRPRDIAEAVSRIADSITTYGVPAVTPLLEILYACIKTAEPTFSKTFDEWVSALPSSAFNLERKDGWATDVMRIVEDNFFPSAKDGVEAEAAEKAAAEAPE</sequence>
<dbReference type="Proteomes" id="UP000003560">
    <property type="component" value="Unassembled WGS sequence"/>
</dbReference>
<dbReference type="HOGENOM" id="CLU_1882203_0_0_11"/>
<evidence type="ECO:0000313" key="1">
    <source>
        <dbReference type="EMBL" id="EEA89615.1"/>
    </source>
</evidence>
<comment type="caution">
    <text evidence="1">The sequence shown here is derived from an EMBL/GenBank/DDBJ whole genome shotgun (WGS) entry which is preliminary data.</text>
</comment>
<dbReference type="AlphaFoldDB" id="B6GDH6"/>
<keyword evidence="2" id="KW-1185">Reference proteome</keyword>
<dbReference type="GeneID" id="98002237"/>
<gene>
    <name evidence="1" type="ORF">COLSTE_02156</name>
</gene>
<dbReference type="OrthoDB" id="3196999at2"/>
<evidence type="ECO:0000313" key="2">
    <source>
        <dbReference type="Proteomes" id="UP000003560"/>
    </source>
</evidence>
<accession>B6GDH6</accession>
<organism evidence="1 2">
    <name type="scientific">Collinsella stercoris DSM 13279</name>
    <dbReference type="NCBI Taxonomy" id="445975"/>
    <lineage>
        <taxon>Bacteria</taxon>
        <taxon>Bacillati</taxon>
        <taxon>Actinomycetota</taxon>
        <taxon>Coriobacteriia</taxon>
        <taxon>Coriobacteriales</taxon>
        <taxon>Coriobacteriaceae</taxon>
        <taxon>Collinsella</taxon>
    </lineage>
</organism>
<dbReference type="STRING" id="445975.COLSTE_02156"/>
<reference evidence="1 2" key="2">
    <citation type="submission" date="2008-10" db="EMBL/GenBank/DDBJ databases">
        <authorList>
            <person name="Fulton L."/>
            <person name="Clifton S."/>
            <person name="Fulton B."/>
            <person name="Xu J."/>
            <person name="Minx P."/>
            <person name="Pepin K.H."/>
            <person name="Johnson M."/>
            <person name="Thiruvilangam P."/>
            <person name="Bhonagiri V."/>
            <person name="Nash W.E."/>
            <person name="Mardis E.R."/>
            <person name="Wilson R.K."/>
        </authorList>
    </citation>
    <scope>NUCLEOTIDE SEQUENCE [LARGE SCALE GENOMIC DNA]</scope>
    <source>
        <strain evidence="1 2">DSM 13279</strain>
    </source>
</reference>
<proteinExistence type="predicted"/>